<organism evidence="2 3">
    <name type="scientific">Flavobacterium davisii</name>
    <dbReference type="NCBI Taxonomy" id="2906077"/>
    <lineage>
        <taxon>Bacteria</taxon>
        <taxon>Pseudomonadati</taxon>
        <taxon>Bacteroidota</taxon>
        <taxon>Flavobacteriia</taxon>
        <taxon>Flavobacteriales</taxon>
        <taxon>Flavobacteriaceae</taxon>
        <taxon>Flavobacterium</taxon>
    </lineage>
</organism>
<dbReference type="RefSeq" id="WP_088394085.1">
    <property type="nucleotide sequence ID" value="NZ_MTCZ01000146.1"/>
</dbReference>
<dbReference type="EMBL" id="MTCZ01000146">
    <property type="protein sequence ID" value="OWP83228.1"/>
    <property type="molecule type" value="Genomic_DNA"/>
</dbReference>
<feature type="transmembrane region" description="Helical" evidence="1">
    <location>
        <begin position="68"/>
        <end position="87"/>
    </location>
</feature>
<feature type="transmembrane region" description="Helical" evidence="1">
    <location>
        <begin position="42"/>
        <end position="61"/>
    </location>
</feature>
<evidence type="ECO:0000256" key="1">
    <source>
        <dbReference type="SAM" id="Phobius"/>
    </source>
</evidence>
<dbReference type="AlphaFoldDB" id="A0A246GGG9"/>
<evidence type="ECO:0000313" key="3">
    <source>
        <dbReference type="Proteomes" id="UP000197768"/>
    </source>
</evidence>
<comment type="caution">
    <text evidence="2">The sequence shown here is derived from an EMBL/GenBank/DDBJ whole genome shotgun (WGS) entry which is preliminary data.</text>
</comment>
<feature type="transmembrane region" description="Helical" evidence="1">
    <location>
        <begin position="93"/>
        <end position="116"/>
    </location>
</feature>
<keyword evidence="1" id="KW-0812">Transmembrane</keyword>
<keyword evidence="1" id="KW-1133">Transmembrane helix</keyword>
<accession>A0A246GGG9</accession>
<sequence length="150" mass="17679">MYRIFSSLGVVLAGLLLLSDVTLDFLGITFDNIYGFNSTSNFVFFVSQWISYLLIIVMVQLKPYRLSYISPIYINLLSLYWLFFSIKGDTKEYFYISVFGASILFLLLITFISFAFRKEKEENERVQFLEKFFDLTVLMVRKRNEVRDNG</sequence>
<protein>
    <submittedName>
        <fullName evidence="2">Uncharacterized protein</fullName>
    </submittedName>
</protein>
<dbReference type="Proteomes" id="UP000197768">
    <property type="component" value="Unassembled WGS sequence"/>
</dbReference>
<reference evidence="2 3" key="1">
    <citation type="journal article" date="2017" name="Infect. Genet. Evol.">
        <title>Comparative genome analysis of fish pathogen Flavobacterium columnare reveals extensive sequence diversity within the species.</title>
        <authorList>
            <person name="Kayansamruaj P."/>
            <person name="Dong H.T."/>
            <person name="Hirono I."/>
            <person name="Kondo H."/>
            <person name="Senapin S."/>
            <person name="Rodkhum C."/>
        </authorList>
    </citation>
    <scope>NUCLEOTIDE SEQUENCE [LARGE SCALE GENOMIC DNA]</scope>
    <source>
        <strain evidence="2 3">1215</strain>
    </source>
</reference>
<gene>
    <name evidence="2" type="ORF">BWK59_11670</name>
</gene>
<evidence type="ECO:0000313" key="2">
    <source>
        <dbReference type="EMBL" id="OWP83228.1"/>
    </source>
</evidence>
<name>A0A246GGG9_9FLAO</name>
<proteinExistence type="predicted"/>
<keyword evidence="1" id="KW-0472">Membrane</keyword>